<dbReference type="Proteomes" id="UP000250918">
    <property type="component" value="Unassembled WGS sequence"/>
</dbReference>
<dbReference type="InterPro" id="IPR020094">
    <property type="entry name" value="TruA/RsuA/RluB/E/F_N"/>
</dbReference>
<evidence type="ECO:0000259" key="8">
    <source>
        <dbReference type="Pfam" id="PF01416"/>
    </source>
</evidence>
<protein>
    <recommendedName>
        <fullName evidence="4">tRNA pseudouridine synthase A</fullName>
        <ecNumber evidence="4">5.4.99.12</ecNumber>
    </recommendedName>
    <alternativeName>
        <fullName evidence="4">tRNA pseudouridine(38-40) synthase</fullName>
    </alternativeName>
    <alternativeName>
        <fullName evidence="4">tRNA pseudouridylate synthase I</fullName>
    </alternativeName>
    <alternativeName>
        <fullName evidence="4">tRNA-uridine isomerase I</fullName>
    </alternativeName>
</protein>
<evidence type="ECO:0000313" key="10">
    <source>
        <dbReference type="Proteomes" id="UP000250918"/>
    </source>
</evidence>
<accession>A0A855XBB3</accession>
<dbReference type="FunFam" id="3.30.70.580:FF:000001">
    <property type="entry name" value="tRNA pseudouridine synthase A"/>
    <property type="match status" value="1"/>
</dbReference>
<dbReference type="NCBIfam" id="TIGR00071">
    <property type="entry name" value="hisT_truA"/>
    <property type="match status" value="1"/>
</dbReference>
<dbReference type="GO" id="GO:0031119">
    <property type="term" value="P:tRNA pseudouridine synthesis"/>
    <property type="evidence" value="ECO:0007669"/>
    <property type="project" value="UniProtKB-UniRule"/>
</dbReference>
<evidence type="ECO:0000256" key="5">
    <source>
        <dbReference type="PIRSR" id="PIRSR001430-1"/>
    </source>
</evidence>
<dbReference type="EMBL" id="PQAP01000009">
    <property type="protein sequence ID" value="PWB75458.1"/>
    <property type="molecule type" value="Genomic_DNA"/>
</dbReference>
<dbReference type="PIRSF" id="PIRSF001430">
    <property type="entry name" value="tRNA_psdUrid_synth"/>
    <property type="match status" value="1"/>
</dbReference>
<evidence type="ECO:0000256" key="2">
    <source>
        <dbReference type="ARBA" id="ARBA00022694"/>
    </source>
</evidence>
<keyword evidence="3 4" id="KW-0413">Isomerase</keyword>
<dbReference type="InterPro" id="IPR020103">
    <property type="entry name" value="PsdUridine_synth_cat_dom_sf"/>
</dbReference>
<comment type="catalytic activity">
    <reaction evidence="4 7">
        <text>uridine(38/39/40) in tRNA = pseudouridine(38/39/40) in tRNA</text>
        <dbReference type="Rhea" id="RHEA:22376"/>
        <dbReference type="Rhea" id="RHEA-COMP:10085"/>
        <dbReference type="Rhea" id="RHEA-COMP:10087"/>
        <dbReference type="ChEBI" id="CHEBI:65314"/>
        <dbReference type="ChEBI" id="CHEBI:65315"/>
        <dbReference type="EC" id="5.4.99.12"/>
    </reaction>
</comment>
<evidence type="ECO:0000256" key="3">
    <source>
        <dbReference type="ARBA" id="ARBA00023235"/>
    </source>
</evidence>
<dbReference type="PANTHER" id="PTHR11142">
    <property type="entry name" value="PSEUDOURIDYLATE SYNTHASE"/>
    <property type="match status" value="1"/>
</dbReference>
<comment type="caution">
    <text evidence="4">Lacks conserved residue(s) required for the propagation of feature annotation.</text>
</comment>
<dbReference type="InterPro" id="IPR001406">
    <property type="entry name" value="PsdUridine_synth_TruA"/>
</dbReference>
<keyword evidence="2 4" id="KW-0819">tRNA processing</keyword>
<dbReference type="HAMAP" id="MF_00171">
    <property type="entry name" value="TruA"/>
    <property type="match status" value="1"/>
</dbReference>
<proteinExistence type="inferred from homology"/>
<name>A0A855XBB3_9BACT</name>
<dbReference type="GO" id="GO:0003723">
    <property type="term" value="F:RNA binding"/>
    <property type="evidence" value="ECO:0007669"/>
    <property type="project" value="InterPro"/>
</dbReference>
<dbReference type="GO" id="GO:0160147">
    <property type="term" value="F:tRNA pseudouridine(38-40) synthase activity"/>
    <property type="evidence" value="ECO:0007669"/>
    <property type="project" value="UniProtKB-EC"/>
</dbReference>
<comment type="similarity">
    <text evidence="1 4 7">Belongs to the tRNA pseudouridine synthase TruA family.</text>
</comment>
<dbReference type="Pfam" id="PF01416">
    <property type="entry name" value="PseudoU_synth_1"/>
    <property type="match status" value="2"/>
</dbReference>
<comment type="function">
    <text evidence="4">Formation of pseudouridine at positions 38, 39 and 40 in the anticodon stem and loop of transfer RNAs.</text>
</comment>
<sequence length="251" mass="28644">MIERNIKLTIEYKGTAFAGWQIQDGPRTVQAEVTEAIRKVTGETVDVVGAGRTDAGVHALGQVANFHITHSLEAGRFREALNYHLPDEIRVKDSREVPEAFHARFDAKYRRYRYLLAREKSAIYRELRWENPIEFDFARLQLAAAMVLGEHDFGPFCVTASLKEDNRCRIDYSRWYNVGPLWVYEIRGNRFLHSMVRSLVGGMVNLATIKADNNMHNLTLERFGSIIAAQCDERVVFTAPACGLYLVQVGY</sequence>
<evidence type="ECO:0000313" key="9">
    <source>
        <dbReference type="EMBL" id="PWB75458.1"/>
    </source>
</evidence>
<comment type="subunit">
    <text evidence="4">Homodimer.</text>
</comment>
<evidence type="ECO:0000256" key="1">
    <source>
        <dbReference type="ARBA" id="ARBA00009375"/>
    </source>
</evidence>
<evidence type="ECO:0000256" key="7">
    <source>
        <dbReference type="RuleBase" id="RU003792"/>
    </source>
</evidence>
<dbReference type="InterPro" id="IPR020095">
    <property type="entry name" value="PsdUridine_synth_TruA_C"/>
</dbReference>
<dbReference type="SUPFAM" id="SSF55120">
    <property type="entry name" value="Pseudouridine synthase"/>
    <property type="match status" value="1"/>
</dbReference>
<evidence type="ECO:0000256" key="4">
    <source>
        <dbReference type="HAMAP-Rule" id="MF_00171"/>
    </source>
</evidence>
<gene>
    <name evidence="4 9" type="primary">truA</name>
    <name evidence="9" type="ORF">C3F09_02370</name>
</gene>
<comment type="caution">
    <text evidence="9">The sequence shown here is derived from an EMBL/GenBank/DDBJ whole genome shotgun (WGS) entry which is preliminary data.</text>
</comment>
<dbReference type="Gene3D" id="3.30.70.580">
    <property type="entry name" value="Pseudouridine synthase I, catalytic domain, N-terminal subdomain"/>
    <property type="match status" value="1"/>
</dbReference>
<dbReference type="Gene3D" id="3.30.70.660">
    <property type="entry name" value="Pseudouridine synthase I, catalytic domain, C-terminal subdomain"/>
    <property type="match status" value="1"/>
</dbReference>
<organism evidence="9 10">
    <name type="scientific">candidate division GN15 bacterium</name>
    <dbReference type="NCBI Taxonomy" id="2072418"/>
    <lineage>
        <taxon>Bacteria</taxon>
        <taxon>candidate division GN15</taxon>
    </lineage>
</organism>
<dbReference type="CDD" id="cd02570">
    <property type="entry name" value="PseudoU_synth_EcTruA"/>
    <property type="match status" value="1"/>
</dbReference>
<feature type="active site" description="Nucleophile" evidence="4 5">
    <location>
        <position position="54"/>
    </location>
</feature>
<dbReference type="AlphaFoldDB" id="A0A855XBB3"/>
<evidence type="ECO:0000256" key="6">
    <source>
        <dbReference type="PIRSR" id="PIRSR001430-2"/>
    </source>
</evidence>
<reference evidence="9 10" key="1">
    <citation type="journal article" date="2018" name="ISME J.">
        <title>A methanotrophic archaeon couples anaerobic oxidation of methane to Fe(III) reduction.</title>
        <authorList>
            <person name="Cai C."/>
            <person name="Leu A.O."/>
            <person name="Xie G.J."/>
            <person name="Guo J."/>
            <person name="Feng Y."/>
            <person name="Zhao J.X."/>
            <person name="Tyson G.W."/>
            <person name="Yuan Z."/>
            <person name="Hu S."/>
        </authorList>
    </citation>
    <scope>NUCLEOTIDE SEQUENCE [LARGE SCALE GENOMIC DNA]</scope>
    <source>
        <strain evidence="9">FeB_12</strain>
    </source>
</reference>
<feature type="binding site" evidence="4 6">
    <location>
        <position position="112"/>
    </location>
    <ligand>
        <name>substrate</name>
    </ligand>
</feature>
<dbReference type="InterPro" id="IPR020097">
    <property type="entry name" value="PsdUridine_synth_TruA_a/b_dom"/>
</dbReference>
<dbReference type="EC" id="5.4.99.12" evidence="4"/>
<dbReference type="PANTHER" id="PTHR11142:SF0">
    <property type="entry name" value="TRNA PSEUDOURIDINE SYNTHASE-LIKE 1"/>
    <property type="match status" value="1"/>
</dbReference>
<feature type="domain" description="Pseudouridine synthase I TruA alpha/beta" evidence="8">
    <location>
        <begin position="10"/>
        <end position="106"/>
    </location>
</feature>
<feature type="domain" description="Pseudouridine synthase I TruA alpha/beta" evidence="8">
    <location>
        <begin position="143"/>
        <end position="251"/>
    </location>
</feature>